<keyword evidence="2" id="KW-1185">Reference proteome</keyword>
<evidence type="ECO:0000313" key="2">
    <source>
        <dbReference type="Proteomes" id="UP001163835"/>
    </source>
</evidence>
<evidence type="ECO:0000313" key="1">
    <source>
        <dbReference type="EMBL" id="KAJ3804001.1"/>
    </source>
</evidence>
<comment type="caution">
    <text evidence="1">The sequence shown here is derived from an EMBL/GenBank/DDBJ whole genome shotgun (WGS) entry which is preliminary data.</text>
</comment>
<organism evidence="1 2">
    <name type="scientific">Lentinula aff. lateritia</name>
    <dbReference type="NCBI Taxonomy" id="2804960"/>
    <lineage>
        <taxon>Eukaryota</taxon>
        <taxon>Fungi</taxon>
        <taxon>Dikarya</taxon>
        <taxon>Basidiomycota</taxon>
        <taxon>Agaricomycotina</taxon>
        <taxon>Agaricomycetes</taxon>
        <taxon>Agaricomycetidae</taxon>
        <taxon>Agaricales</taxon>
        <taxon>Marasmiineae</taxon>
        <taxon>Omphalotaceae</taxon>
        <taxon>Lentinula</taxon>
    </lineage>
</organism>
<gene>
    <name evidence="1" type="ORF">F5876DRAFT_53900</name>
</gene>
<sequence length="243" mass="27328">MASSLAATFPSSPSVGLCTGYRHIEQFGPDEEYEDEVEDFYVTLDLGAVEPTLIPNSSTYRLIGLATPFMQLSGTVLQGRHESLLGTELVFIEGKDAQDRSKQHLSFMSTMEQQIRFKEVQLQPKFPAGGDSAVIDRTLERQESEAAVRVLLDFSDRSYVDDQLRHSRRFDPAGIERDHPELFIPFPHCHTSSSASLASMSSASLSREDFTIKDEGQLRYWTSAMCNHSPHLFDFVITVRVML</sequence>
<protein>
    <submittedName>
        <fullName evidence="1">Uncharacterized protein</fullName>
    </submittedName>
</protein>
<proteinExistence type="predicted"/>
<dbReference type="EMBL" id="MU796423">
    <property type="protein sequence ID" value="KAJ3804001.1"/>
    <property type="molecule type" value="Genomic_DNA"/>
</dbReference>
<accession>A0ACC1THB7</accession>
<reference evidence="1" key="1">
    <citation type="submission" date="2022-09" db="EMBL/GenBank/DDBJ databases">
        <title>A Global Phylogenomic Analysis of the Shiitake Genus Lentinula.</title>
        <authorList>
            <consortium name="DOE Joint Genome Institute"/>
            <person name="Sierra-Patev S."/>
            <person name="Min B."/>
            <person name="Naranjo-Ortiz M."/>
            <person name="Looney B."/>
            <person name="Konkel Z."/>
            <person name="Slot J.C."/>
            <person name="Sakamoto Y."/>
            <person name="Steenwyk J.L."/>
            <person name="Rokas A."/>
            <person name="Carro J."/>
            <person name="Camarero S."/>
            <person name="Ferreira P."/>
            <person name="Molpeceres G."/>
            <person name="Ruiz-Duenas F.J."/>
            <person name="Serrano A."/>
            <person name="Henrissat B."/>
            <person name="Drula E."/>
            <person name="Hughes K.W."/>
            <person name="Mata J.L."/>
            <person name="Ishikawa N.K."/>
            <person name="Vargas-Isla R."/>
            <person name="Ushijima S."/>
            <person name="Smith C.A."/>
            <person name="Ahrendt S."/>
            <person name="Andreopoulos W."/>
            <person name="He G."/>
            <person name="Labutti K."/>
            <person name="Lipzen A."/>
            <person name="Ng V."/>
            <person name="Riley R."/>
            <person name="Sandor L."/>
            <person name="Barry K."/>
            <person name="Martinez A.T."/>
            <person name="Xiao Y."/>
            <person name="Gibbons J.G."/>
            <person name="Terashima K."/>
            <person name="Grigoriev I.V."/>
            <person name="Hibbett D.S."/>
        </authorList>
    </citation>
    <scope>NUCLEOTIDE SEQUENCE</scope>
    <source>
        <strain evidence="1">TMI1499</strain>
    </source>
</reference>
<name>A0ACC1THB7_9AGAR</name>
<dbReference type="Proteomes" id="UP001163835">
    <property type="component" value="Unassembled WGS sequence"/>
</dbReference>